<dbReference type="CDD" id="cd00267">
    <property type="entry name" value="ABC_ATPase"/>
    <property type="match status" value="1"/>
</dbReference>
<reference evidence="4" key="1">
    <citation type="submission" date="2022-10" db="EMBL/GenBank/DDBJ databases">
        <authorList>
            <person name="Chen Y."/>
            <person name="Dougan E. K."/>
            <person name="Chan C."/>
            <person name="Rhodes N."/>
            <person name="Thang M."/>
        </authorList>
    </citation>
    <scope>NUCLEOTIDE SEQUENCE</scope>
</reference>
<dbReference type="SUPFAM" id="SSF52540">
    <property type="entry name" value="P-loop containing nucleoside triphosphate hydrolases"/>
    <property type="match status" value="2"/>
</dbReference>
<evidence type="ECO:0000256" key="1">
    <source>
        <dbReference type="SAM" id="MobiDB-lite"/>
    </source>
</evidence>
<dbReference type="Pfam" id="PF06695">
    <property type="entry name" value="Sm_multidrug_ex"/>
    <property type="match status" value="1"/>
</dbReference>
<keyword evidence="6" id="KW-1185">Reference proteome</keyword>
<dbReference type="EMBL" id="CAMXCT020002223">
    <property type="protein sequence ID" value="CAL1149891.1"/>
    <property type="molecule type" value="Genomic_DNA"/>
</dbReference>
<organism evidence="4">
    <name type="scientific">Cladocopium goreaui</name>
    <dbReference type="NCBI Taxonomy" id="2562237"/>
    <lineage>
        <taxon>Eukaryota</taxon>
        <taxon>Sar</taxon>
        <taxon>Alveolata</taxon>
        <taxon>Dinophyceae</taxon>
        <taxon>Suessiales</taxon>
        <taxon>Symbiodiniaceae</taxon>
        <taxon>Cladocopium</taxon>
    </lineage>
</organism>
<dbReference type="EMBL" id="CAMXCT030002223">
    <property type="protein sequence ID" value="CAL4783828.1"/>
    <property type="molecule type" value="Genomic_DNA"/>
</dbReference>
<feature type="region of interest" description="Disordered" evidence="1">
    <location>
        <begin position="1090"/>
        <end position="1116"/>
    </location>
</feature>
<dbReference type="InterPro" id="IPR009577">
    <property type="entry name" value="Sm_multidrug_ex"/>
</dbReference>
<dbReference type="GO" id="GO:0016747">
    <property type="term" value="F:acyltransferase activity, transferring groups other than amino-acyl groups"/>
    <property type="evidence" value="ECO:0007669"/>
    <property type="project" value="InterPro"/>
</dbReference>
<dbReference type="PROSITE" id="PS00211">
    <property type="entry name" value="ABC_TRANSPORTER_1"/>
    <property type="match status" value="1"/>
</dbReference>
<keyword evidence="2" id="KW-0472">Membrane</keyword>
<feature type="compositionally biased region" description="Basic and acidic residues" evidence="1">
    <location>
        <begin position="1046"/>
        <end position="1055"/>
    </location>
</feature>
<name>A0A9P1G1Y6_9DINO</name>
<dbReference type="Gene3D" id="3.40.50.300">
    <property type="entry name" value="P-loop containing nucleotide triphosphate hydrolases"/>
    <property type="match status" value="2"/>
</dbReference>
<dbReference type="Proteomes" id="UP001152797">
    <property type="component" value="Unassembled WGS sequence"/>
</dbReference>
<sequence>MCRAPDRRGGPRALLAGAAGAWLLYQKSLDGHGAPVNFTSVSAPAPKFGYTRPGVSQRLSTSRPRLDLRSRHGERGAILQRGYKQSPALSALLGLCLGIVVLFSGAKVAAAAGATRPHLGVRLAMKMKACCALPDWAILILLSALPLVELRGGVPVGLWMGLAVPQVMLLCILGNMIPIPLLLAALRSESIKKFLTPLLDRAAQKTEPIGAHDRWVGIAAFVGVPLPGTGAWTGAMVAYLLGMGLGEAITSVLAGVIVAACIMASLTLAGWYGCAVVVLVGVVALVSRWLQLRKGAQKWSQLKLQGPKRDAAMITDEVLEDYISAVSTKIWQQKLNLRPLEGPKRQKARGAIGQPKARAMLSLVPLLVQKRLELDAECPPLEDSRGAGEGKDAKGTNDTKDGKKMVVVHVGGVPLTLAWRHALGTWIDQSRVRNPQLCLADKLWITPIPMEQRHHPIDFAQLPGPEEAWKIIVICGDTASGKTAALHSVAKHYGLCCLLSTPQLEFAAAKAICSYEELHGGDASCVSKRFQAVAMHSLPTRVKPFHVLSQGEQERFLVATTLKEGARGSIHDDRFAMVDSETAQSMSTALHRYLCQHDCGRMLLATCNTSVLPFLQPDVVIELMPDKAVVHRNPNCTPSLTLMRPQVSIDSQVEFFASGKGGGWRGPEDSLDTMLLQPCRGKKINDAAVAKEYSVEVSLDKFTQEVSKAFDFTFHGTITQKVFILKCEALSFKWSIGAIIGPSGSGKTTNLKHFGEGLSLEWSTSASVWDQLPFVGDKKKLLEAVTLPEAVAARCFHQLSAGERSLAELARSLCGNANVIAVDEFTSLLDRHRAYEVCKNLHLFVLERGIQLVVAGCHKDIIDWLRPTWIFAAESGELIQRNDFTLGLPPPRAEVSFEVPKIELTMRRISTNRESADIFRRHFATHHYMEGRLPFNIYGLLVRTANGELVGYHGVSQQPGAIHDAMRETRLVVLPRFQGHGIGPKISTMVGALMKTSGMRFFSKTSQEALGMHRIKANHLWRPTTTNLKISKGSLGEGFSKKRMKREAAKKKEAEGEGDLAGGASSAGPSELCDVDTDCKACARERAEHKLRGRPPKHTCGRPPARPTSPRRPAEKRLVERLCYSHEYVGPARPQKHPRSDVDEEMQATKLLKLMTETKLGLPESVEVRCVLTPHGECVIANHQALCL</sequence>
<gene>
    <name evidence="4" type="ORF">C1SCF055_LOCUS22989</name>
</gene>
<keyword evidence="2" id="KW-1133">Transmembrane helix</keyword>
<feature type="transmembrane region" description="Helical" evidence="2">
    <location>
        <begin position="271"/>
        <end position="290"/>
    </location>
</feature>
<evidence type="ECO:0000313" key="6">
    <source>
        <dbReference type="Proteomes" id="UP001152797"/>
    </source>
</evidence>
<dbReference type="InterPro" id="IPR027417">
    <property type="entry name" value="P-loop_NTPase"/>
</dbReference>
<dbReference type="PROSITE" id="PS51186">
    <property type="entry name" value="GNAT"/>
    <property type="match status" value="1"/>
</dbReference>
<dbReference type="InterPro" id="IPR017871">
    <property type="entry name" value="ABC_transporter-like_CS"/>
</dbReference>
<accession>A0A9P1G1Y6</accession>
<dbReference type="PANTHER" id="PTHR36007">
    <property type="entry name" value="TRANSPORT PROTEIN-RELATED"/>
    <property type="match status" value="1"/>
</dbReference>
<evidence type="ECO:0000259" key="3">
    <source>
        <dbReference type="PROSITE" id="PS51186"/>
    </source>
</evidence>
<proteinExistence type="predicted"/>
<evidence type="ECO:0000256" key="2">
    <source>
        <dbReference type="SAM" id="Phobius"/>
    </source>
</evidence>
<protein>
    <submittedName>
        <fullName evidence="5">Small multi-drug export protein</fullName>
    </submittedName>
</protein>
<feature type="region of interest" description="Disordered" evidence="1">
    <location>
        <begin position="379"/>
        <end position="400"/>
    </location>
</feature>
<dbReference type="SMART" id="SM00382">
    <property type="entry name" value="AAA"/>
    <property type="match status" value="2"/>
</dbReference>
<feature type="compositionally biased region" description="Basic residues" evidence="1">
    <location>
        <begin position="1091"/>
        <end position="1100"/>
    </location>
</feature>
<dbReference type="Gene3D" id="3.40.630.30">
    <property type="match status" value="1"/>
</dbReference>
<feature type="domain" description="N-acetyltransferase" evidence="3">
    <location>
        <begin position="902"/>
        <end position="1033"/>
    </location>
</feature>
<feature type="region of interest" description="Disordered" evidence="1">
    <location>
        <begin position="1031"/>
        <end position="1072"/>
    </location>
</feature>
<keyword evidence="2" id="KW-0812">Transmembrane</keyword>
<dbReference type="EMBL" id="CAMXCT010002223">
    <property type="protein sequence ID" value="CAI3996516.1"/>
    <property type="molecule type" value="Genomic_DNA"/>
</dbReference>
<feature type="compositionally biased region" description="Basic and acidic residues" evidence="1">
    <location>
        <begin position="382"/>
        <end position="400"/>
    </location>
</feature>
<dbReference type="SUPFAM" id="SSF55729">
    <property type="entry name" value="Acyl-CoA N-acyltransferases (Nat)"/>
    <property type="match status" value="1"/>
</dbReference>
<feature type="transmembrane region" description="Helical" evidence="2">
    <location>
        <begin position="215"/>
        <end position="242"/>
    </location>
</feature>
<dbReference type="GO" id="GO:0005524">
    <property type="term" value="F:ATP binding"/>
    <property type="evidence" value="ECO:0007669"/>
    <property type="project" value="InterPro"/>
</dbReference>
<feature type="transmembrane region" description="Helical" evidence="2">
    <location>
        <begin position="167"/>
        <end position="186"/>
    </location>
</feature>
<dbReference type="InterPro" id="IPR003593">
    <property type="entry name" value="AAA+_ATPase"/>
</dbReference>
<evidence type="ECO:0000313" key="4">
    <source>
        <dbReference type="EMBL" id="CAI3996516.1"/>
    </source>
</evidence>
<feature type="transmembrane region" description="Helical" evidence="2">
    <location>
        <begin position="248"/>
        <end position="266"/>
    </location>
</feature>
<dbReference type="AlphaFoldDB" id="A0A9P1G1Y6"/>
<dbReference type="InterPro" id="IPR016181">
    <property type="entry name" value="Acyl_CoA_acyltransferase"/>
</dbReference>
<evidence type="ECO:0000313" key="5">
    <source>
        <dbReference type="EMBL" id="CAL4783828.1"/>
    </source>
</evidence>
<dbReference type="PANTHER" id="PTHR36007:SF2">
    <property type="entry name" value="TRANSPORT PROTEIN-RELATED"/>
    <property type="match status" value="1"/>
</dbReference>
<reference evidence="5 6" key="2">
    <citation type="submission" date="2024-05" db="EMBL/GenBank/DDBJ databases">
        <authorList>
            <person name="Chen Y."/>
            <person name="Shah S."/>
            <person name="Dougan E. K."/>
            <person name="Thang M."/>
            <person name="Chan C."/>
        </authorList>
    </citation>
    <scope>NUCLEOTIDE SEQUENCE [LARGE SCALE GENOMIC DNA]</scope>
</reference>
<dbReference type="GO" id="GO:0016887">
    <property type="term" value="F:ATP hydrolysis activity"/>
    <property type="evidence" value="ECO:0007669"/>
    <property type="project" value="InterPro"/>
</dbReference>
<feature type="compositionally biased region" description="Low complexity" evidence="1">
    <location>
        <begin position="1062"/>
        <end position="1071"/>
    </location>
</feature>
<comment type="caution">
    <text evidence="4">The sequence shown here is derived from an EMBL/GenBank/DDBJ whole genome shotgun (WGS) entry which is preliminary data.</text>
</comment>
<dbReference type="OrthoDB" id="2018918at2759"/>
<feature type="transmembrane region" description="Helical" evidence="2">
    <location>
        <begin position="88"/>
        <end position="109"/>
    </location>
</feature>
<feature type="transmembrane region" description="Helical" evidence="2">
    <location>
        <begin position="129"/>
        <end position="147"/>
    </location>
</feature>
<dbReference type="InterPro" id="IPR000182">
    <property type="entry name" value="GNAT_dom"/>
</dbReference>